<dbReference type="InterPro" id="IPR009702">
    <property type="entry name" value="DUF1284"/>
</dbReference>
<reference evidence="1 2" key="1">
    <citation type="submission" date="2020-01" db="EMBL/GenBank/DDBJ databases">
        <title>Paenibacillus soybeanensis sp. nov. isolated from the nodules of soybean (Glycine max(L.) Merr).</title>
        <authorList>
            <person name="Wang H."/>
        </authorList>
    </citation>
    <scope>NUCLEOTIDE SEQUENCE [LARGE SCALE GENOMIC DNA]</scope>
    <source>
        <strain evidence="1 2">DSM 23054</strain>
    </source>
</reference>
<evidence type="ECO:0000313" key="2">
    <source>
        <dbReference type="Proteomes" id="UP000558113"/>
    </source>
</evidence>
<dbReference type="Pfam" id="PF06935">
    <property type="entry name" value="DUF1284"/>
    <property type="match status" value="1"/>
</dbReference>
<gene>
    <name evidence="1" type="ORF">GT003_18895</name>
</gene>
<dbReference type="Proteomes" id="UP000558113">
    <property type="component" value="Unassembled WGS sequence"/>
</dbReference>
<evidence type="ECO:0000313" key="1">
    <source>
        <dbReference type="EMBL" id="NBC71068.1"/>
    </source>
</evidence>
<protein>
    <submittedName>
        <fullName evidence="1">DUF1284 domain-containing protein</fullName>
    </submittedName>
</protein>
<organism evidence="1 2">
    <name type="scientific">Paenibacillus sacheonensis</name>
    <dbReference type="NCBI Taxonomy" id="742054"/>
    <lineage>
        <taxon>Bacteria</taxon>
        <taxon>Bacillati</taxon>
        <taxon>Bacillota</taxon>
        <taxon>Bacilli</taxon>
        <taxon>Bacillales</taxon>
        <taxon>Paenibacillaceae</taxon>
        <taxon>Paenibacillus</taxon>
    </lineage>
</organism>
<comment type="caution">
    <text evidence="1">The sequence shown here is derived from an EMBL/GenBank/DDBJ whole genome shotgun (WGS) entry which is preliminary data.</text>
</comment>
<name>A0A7X4YR92_9BACL</name>
<dbReference type="AlphaFoldDB" id="A0A7X4YR92"/>
<sequence>MPNFISRSCILIGIALKDARSERAREERLNLTIRLRGHHLLCLLGFRGMGYSEAYAANMANVYNRLKDEPDTAVTIVQGPDDLCACFPIGVEPHCENESVTELDGNVLRKLGLHVGLDMPWTDVIERVRGGVEPEDIHTLCHTCQWRSYGVCEAGVRTIKSGQWLPALPDNR</sequence>
<keyword evidence="2" id="KW-1185">Reference proteome</keyword>
<dbReference type="OrthoDB" id="121064at2"/>
<accession>A0A7X4YR92</accession>
<dbReference type="EMBL" id="JAAAMU010000010">
    <property type="protein sequence ID" value="NBC71068.1"/>
    <property type="molecule type" value="Genomic_DNA"/>
</dbReference>
<proteinExistence type="predicted"/>